<evidence type="ECO:0000313" key="7">
    <source>
        <dbReference type="Proteomes" id="UP000245207"/>
    </source>
</evidence>
<dbReference type="InterPro" id="IPR036965">
    <property type="entry name" value="Terpene_synth_N_sf"/>
</dbReference>
<dbReference type="PANTHER" id="PTHR31225">
    <property type="entry name" value="OS04G0344100 PROTEIN-RELATED"/>
    <property type="match status" value="1"/>
</dbReference>
<dbReference type="AlphaFoldDB" id="A0A2U1LXS5"/>
<keyword evidence="3" id="KW-0460">Magnesium</keyword>
<feature type="domain" description="Terpene synthase N-terminal" evidence="4">
    <location>
        <begin position="9"/>
        <end position="143"/>
    </location>
</feature>
<reference evidence="6 7" key="1">
    <citation type="journal article" date="2018" name="Mol. Plant">
        <title>The genome of Artemisia annua provides insight into the evolution of Asteraceae family and artemisinin biosynthesis.</title>
        <authorList>
            <person name="Shen Q."/>
            <person name="Zhang L."/>
            <person name="Liao Z."/>
            <person name="Wang S."/>
            <person name="Yan T."/>
            <person name="Shi P."/>
            <person name="Liu M."/>
            <person name="Fu X."/>
            <person name="Pan Q."/>
            <person name="Wang Y."/>
            <person name="Lv Z."/>
            <person name="Lu X."/>
            <person name="Zhang F."/>
            <person name="Jiang W."/>
            <person name="Ma Y."/>
            <person name="Chen M."/>
            <person name="Hao X."/>
            <person name="Li L."/>
            <person name="Tang Y."/>
            <person name="Lv G."/>
            <person name="Zhou Y."/>
            <person name="Sun X."/>
            <person name="Brodelius P.E."/>
            <person name="Rose J.K.C."/>
            <person name="Tang K."/>
        </authorList>
    </citation>
    <scope>NUCLEOTIDE SEQUENCE [LARGE SCALE GENOMIC DNA]</scope>
    <source>
        <strain evidence="7">cv. Huhao1</strain>
        <tissue evidence="6">Leaf</tissue>
    </source>
</reference>
<dbReference type="SUPFAM" id="SSF48239">
    <property type="entry name" value="Terpenoid cyclases/Protein prenyltransferases"/>
    <property type="match status" value="1"/>
</dbReference>
<dbReference type="InterPro" id="IPR008949">
    <property type="entry name" value="Isoprenoid_synthase_dom_sf"/>
</dbReference>
<dbReference type="Pfam" id="PF19086">
    <property type="entry name" value="Terpene_syn_C_2"/>
    <property type="match status" value="1"/>
</dbReference>
<proteinExistence type="predicted"/>
<evidence type="ECO:0000259" key="4">
    <source>
        <dbReference type="Pfam" id="PF01397"/>
    </source>
</evidence>
<gene>
    <name evidence="6" type="ORF">CTI12_AA442100</name>
</gene>
<dbReference type="Pfam" id="PF03936">
    <property type="entry name" value="Terpene_synth_C"/>
    <property type="match status" value="1"/>
</dbReference>
<dbReference type="Gene3D" id="1.50.10.130">
    <property type="entry name" value="Terpene synthase, N-terminal domain"/>
    <property type="match status" value="1"/>
</dbReference>
<accession>A0A2U1LXS5</accession>
<comment type="caution">
    <text evidence="6">The sequence shown here is derived from an EMBL/GenBank/DDBJ whole genome shotgun (WGS) entry which is preliminary data.</text>
</comment>
<protein>
    <submittedName>
        <fullName evidence="6">(E)-beta-ocimene synthase, chloroplastic</fullName>
    </submittedName>
</protein>
<dbReference type="InterPro" id="IPR001906">
    <property type="entry name" value="Terpene_synth_N"/>
</dbReference>
<dbReference type="GO" id="GO:0000287">
    <property type="term" value="F:magnesium ion binding"/>
    <property type="evidence" value="ECO:0007669"/>
    <property type="project" value="InterPro"/>
</dbReference>
<evidence type="ECO:0000256" key="2">
    <source>
        <dbReference type="ARBA" id="ARBA00022723"/>
    </source>
</evidence>
<dbReference type="InterPro" id="IPR050148">
    <property type="entry name" value="Terpene_synthase-like"/>
</dbReference>
<dbReference type="Proteomes" id="UP000245207">
    <property type="component" value="Unassembled WGS sequence"/>
</dbReference>
<sequence>MIMDYENCDFSSLELLELIDNIERLGLGRRFQTNITRVLNKIAGLDENNLGLKQEEDNLHALSLKFRILRQHDFHRKFKESHGGLTGGLHTDVKGLLSIYEASYLALEGELDLHEAKLFATKNLLKLNGHENEAMKDHVNHALDTPLYRRMLRWWEKTGLARRLSFVRDRLVECFFWSVGMVFEPQYHSCRVALTKVGTLITTIDDIYDVYGSLNELKVFTNAVKRSREAFLVEAKWTHNNYMPTFEEYLDNAWRSVSGMVILTHGYFLINQDVKNDAVESLEKKNDLYRWSSMLFRLYNDLAASSDEKDKDKGPNAISCYMHEHGVSVEVAREHIQTLIDEAWMKMIEARIACSEHLTDPSIDMAINLARVSNCTYQYGDGIKAPKARTKDRDEKDKDKGPNAISCYMHEHGVSVEVAREHIQTLIDEAWMKMIEARIACSEHLTDPSIDMAINLARVSNCTYQYGDGIKAPKARTKDRVISVIIEPITI</sequence>
<organism evidence="6 7">
    <name type="scientific">Artemisia annua</name>
    <name type="common">Sweet wormwood</name>
    <dbReference type="NCBI Taxonomy" id="35608"/>
    <lineage>
        <taxon>Eukaryota</taxon>
        <taxon>Viridiplantae</taxon>
        <taxon>Streptophyta</taxon>
        <taxon>Embryophyta</taxon>
        <taxon>Tracheophyta</taxon>
        <taxon>Spermatophyta</taxon>
        <taxon>Magnoliopsida</taxon>
        <taxon>eudicotyledons</taxon>
        <taxon>Gunneridae</taxon>
        <taxon>Pentapetalae</taxon>
        <taxon>asterids</taxon>
        <taxon>campanulids</taxon>
        <taxon>Asterales</taxon>
        <taxon>Asteraceae</taxon>
        <taxon>Asteroideae</taxon>
        <taxon>Anthemideae</taxon>
        <taxon>Artemisiinae</taxon>
        <taxon>Artemisia</taxon>
    </lineage>
</organism>
<keyword evidence="7" id="KW-1185">Reference proteome</keyword>
<evidence type="ECO:0000256" key="1">
    <source>
        <dbReference type="ARBA" id="ARBA00001946"/>
    </source>
</evidence>
<dbReference type="STRING" id="35608.A0A2U1LXS5"/>
<dbReference type="Pfam" id="PF01397">
    <property type="entry name" value="Terpene_synth"/>
    <property type="match status" value="1"/>
</dbReference>
<comment type="cofactor">
    <cofactor evidence="1">
        <name>Mg(2+)</name>
        <dbReference type="ChEBI" id="CHEBI:18420"/>
    </cofactor>
</comment>
<dbReference type="GO" id="GO:0010333">
    <property type="term" value="F:terpene synthase activity"/>
    <property type="evidence" value="ECO:0007669"/>
    <property type="project" value="InterPro"/>
</dbReference>
<dbReference type="PANTHER" id="PTHR31225:SF252">
    <property type="entry name" value="TERPENE SYNTHASE 12-RELATED"/>
    <property type="match status" value="1"/>
</dbReference>
<feature type="domain" description="Terpene synthase metal-binding" evidence="5">
    <location>
        <begin position="226"/>
        <end position="345"/>
    </location>
</feature>
<evidence type="ECO:0000259" key="5">
    <source>
        <dbReference type="Pfam" id="PF03936"/>
    </source>
</evidence>
<name>A0A2U1LXS5_ARTAN</name>
<dbReference type="Gene3D" id="1.10.600.10">
    <property type="entry name" value="Farnesyl Diphosphate Synthase"/>
    <property type="match status" value="2"/>
</dbReference>
<evidence type="ECO:0000256" key="3">
    <source>
        <dbReference type="ARBA" id="ARBA00022842"/>
    </source>
</evidence>
<dbReference type="InterPro" id="IPR005630">
    <property type="entry name" value="Terpene_synthase_metal-bd"/>
</dbReference>
<dbReference type="GO" id="GO:0016114">
    <property type="term" value="P:terpenoid biosynthetic process"/>
    <property type="evidence" value="ECO:0007669"/>
    <property type="project" value="InterPro"/>
</dbReference>
<dbReference type="EMBL" id="PKPP01007297">
    <property type="protein sequence ID" value="PWA53791.1"/>
    <property type="molecule type" value="Genomic_DNA"/>
</dbReference>
<evidence type="ECO:0000313" key="6">
    <source>
        <dbReference type="EMBL" id="PWA53791.1"/>
    </source>
</evidence>
<keyword evidence="2" id="KW-0479">Metal-binding</keyword>
<dbReference type="SUPFAM" id="SSF48576">
    <property type="entry name" value="Terpenoid synthases"/>
    <property type="match status" value="2"/>
</dbReference>
<dbReference type="OrthoDB" id="1936865at2759"/>
<dbReference type="InterPro" id="IPR008930">
    <property type="entry name" value="Terpenoid_cyclase/PrenylTrfase"/>
</dbReference>